<dbReference type="Proteomes" id="UP000289794">
    <property type="component" value="Chromosome"/>
</dbReference>
<feature type="domain" description="HTH gntR-type" evidence="4">
    <location>
        <begin position="8"/>
        <end position="76"/>
    </location>
</feature>
<dbReference type="PANTHER" id="PTHR38445:SF9">
    <property type="entry name" value="HTH-TYPE TRANSCRIPTIONAL REPRESSOR YTRA"/>
    <property type="match status" value="1"/>
</dbReference>
<dbReference type="SUPFAM" id="SSF46785">
    <property type="entry name" value="Winged helix' DNA-binding domain"/>
    <property type="match status" value="1"/>
</dbReference>
<dbReference type="InterPro" id="IPR000524">
    <property type="entry name" value="Tscrpt_reg_HTH_GntR"/>
</dbReference>
<evidence type="ECO:0000313" key="6">
    <source>
        <dbReference type="Proteomes" id="UP000289794"/>
    </source>
</evidence>
<dbReference type="PANTHER" id="PTHR38445">
    <property type="entry name" value="HTH-TYPE TRANSCRIPTIONAL REPRESSOR YTRA"/>
    <property type="match status" value="1"/>
</dbReference>
<name>A0A4P6LUL1_9FIRM</name>
<keyword evidence="3" id="KW-0804">Transcription</keyword>
<reference evidence="5 6" key="1">
    <citation type="submission" date="2019-01" db="EMBL/GenBank/DDBJ databases">
        <title>PMF-metabolizing Aryl O-demethylase.</title>
        <authorList>
            <person name="Kim M."/>
        </authorList>
    </citation>
    <scope>NUCLEOTIDE SEQUENCE [LARGE SCALE GENOMIC DNA]</scope>
    <source>
        <strain evidence="5 6">PMF1</strain>
    </source>
</reference>
<evidence type="ECO:0000313" key="5">
    <source>
        <dbReference type="EMBL" id="QBE95395.1"/>
    </source>
</evidence>
<dbReference type="Gene3D" id="1.10.10.10">
    <property type="entry name" value="Winged helix-like DNA-binding domain superfamily/Winged helix DNA-binding domain"/>
    <property type="match status" value="1"/>
</dbReference>
<dbReference type="PROSITE" id="PS50949">
    <property type="entry name" value="HTH_GNTR"/>
    <property type="match status" value="1"/>
</dbReference>
<evidence type="ECO:0000256" key="1">
    <source>
        <dbReference type="ARBA" id="ARBA00023015"/>
    </source>
</evidence>
<keyword evidence="1" id="KW-0805">Transcription regulation</keyword>
<accession>A0A4P6LUL1</accession>
<gene>
    <name evidence="5" type="primary">mngR_2</name>
    <name evidence="5" type="ORF">PMF13cell1_00916</name>
</gene>
<keyword evidence="2" id="KW-0238">DNA-binding</keyword>
<dbReference type="SMART" id="SM00345">
    <property type="entry name" value="HTH_GNTR"/>
    <property type="match status" value="1"/>
</dbReference>
<sequence>MINKDENKPIYKQLVDEILEDIKQGRLNPEDKLPTERELAERLGISRGTVKKAYKELADNGVIEVIQGSGSYIHNSAIMTGNEKRMAAIELLDSLLDTLEDWNFSVPEILNLMNISIAKREGENGGLRVAVIDCNAESLEIFKKQLLYIPDISISAFLVETILLDDNPQALLSSYDLILTTTTHYEQVAEHIGEKKNILVKVAVAPSRDTIVNISRLDPSASVGIFCRTNKFAQIITDQLAYFLPKLKSVSTHFENTLSVEADSMLLGQYDAIVINPDSILLEQRVTDGLLEQYIAKGGKVIPFHYLIDNGSLIYLEERITAVLREKHPGQGTDLPR</sequence>
<evidence type="ECO:0000256" key="3">
    <source>
        <dbReference type="ARBA" id="ARBA00023163"/>
    </source>
</evidence>
<dbReference type="CDD" id="cd07377">
    <property type="entry name" value="WHTH_GntR"/>
    <property type="match status" value="1"/>
</dbReference>
<dbReference type="InterPro" id="IPR036388">
    <property type="entry name" value="WH-like_DNA-bd_sf"/>
</dbReference>
<dbReference type="AlphaFoldDB" id="A0A4P6LUL1"/>
<evidence type="ECO:0000256" key="2">
    <source>
        <dbReference type="ARBA" id="ARBA00023125"/>
    </source>
</evidence>
<dbReference type="InterPro" id="IPR036390">
    <property type="entry name" value="WH_DNA-bd_sf"/>
</dbReference>
<protein>
    <submittedName>
        <fullName evidence="5">Mannosyl-D-glycerate transport/metabolism system repressor MngR</fullName>
    </submittedName>
</protein>
<proteinExistence type="predicted"/>
<dbReference type="RefSeq" id="WP_115623559.1">
    <property type="nucleotide sequence ID" value="NZ_AP031439.1"/>
</dbReference>
<organism evidence="5 6">
    <name type="scientific">Blautia producta</name>
    <dbReference type="NCBI Taxonomy" id="33035"/>
    <lineage>
        <taxon>Bacteria</taxon>
        <taxon>Bacillati</taxon>
        <taxon>Bacillota</taxon>
        <taxon>Clostridia</taxon>
        <taxon>Lachnospirales</taxon>
        <taxon>Lachnospiraceae</taxon>
        <taxon>Blautia</taxon>
    </lineage>
</organism>
<dbReference type="PRINTS" id="PR00035">
    <property type="entry name" value="HTHGNTR"/>
</dbReference>
<dbReference type="GO" id="GO:0003700">
    <property type="term" value="F:DNA-binding transcription factor activity"/>
    <property type="evidence" value="ECO:0007669"/>
    <property type="project" value="InterPro"/>
</dbReference>
<dbReference type="EMBL" id="CP035945">
    <property type="protein sequence ID" value="QBE95395.1"/>
    <property type="molecule type" value="Genomic_DNA"/>
</dbReference>
<dbReference type="Pfam" id="PF00392">
    <property type="entry name" value="GntR"/>
    <property type="match status" value="1"/>
</dbReference>
<dbReference type="KEGG" id="bpro:PMF13cell1_00916"/>
<dbReference type="GO" id="GO:0003677">
    <property type="term" value="F:DNA binding"/>
    <property type="evidence" value="ECO:0007669"/>
    <property type="project" value="UniProtKB-KW"/>
</dbReference>
<evidence type="ECO:0000259" key="4">
    <source>
        <dbReference type="PROSITE" id="PS50949"/>
    </source>
</evidence>